<dbReference type="SUPFAM" id="SSF50346">
    <property type="entry name" value="PRC-barrel domain"/>
    <property type="match status" value="1"/>
</dbReference>
<dbReference type="InterPro" id="IPR027275">
    <property type="entry name" value="PRC-brl_dom"/>
</dbReference>
<dbReference type="GO" id="GO:0030077">
    <property type="term" value="C:plasma membrane light-harvesting complex"/>
    <property type="evidence" value="ECO:0007669"/>
    <property type="project" value="InterPro"/>
</dbReference>
<dbReference type="AlphaFoldDB" id="A0A0M8PQF8"/>
<evidence type="ECO:0000259" key="2">
    <source>
        <dbReference type="Pfam" id="PF05239"/>
    </source>
</evidence>
<dbReference type="RefSeq" id="WP_054371674.1">
    <property type="nucleotide sequence ID" value="NZ_AZYO01000006.1"/>
</dbReference>
<dbReference type="Pfam" id="PF05239">
    <property type="entry name" value="PRC"/>
    <property type="match status" value="1"/>
</dbReference>
<sequence>MINNSDIDALVGATVHGPGGKLGKIGEVYLDNRTGNPAWITVVTGLFGTRRHFVPIDVAELDGKDVRLPFDKDTVTGAPNIDEDGRLTPEEETQLYRYYDRADTDIDTGRAPDSDRRPDTGHGTGRTPDTDRMPGADRTPPAGAPGVATSAPPSAPSHGGDTGTPQQGAPQQGTPQQGTAQQGTAQQGTAQQGTAQQHGTTHDAPSPGLRLHKRVVTTEYYVDEGAPGQHPDQEDRR</sequence>
<dbReference type="Gene3D" id="3.90.50.10">
    <property type="entry name" value="Photosynthetic Reaction Center, subunit H, domain 2"/>
    <property type="match status" value="1"/>
</dbReference>
<accession>A0A0M8PQF8</accession>
<reference evidence="3 4" key="1">
    <citation type="journal article" date="2015" name="Genome Announc.">
        <title>Draft Genome Sequence of Rhodococcus rhodochrous Strain KG-21, a Soil Isolate from Oil Fields of Krishna-Godavari Basin, India.</title>
        <authorList>
            <person name="Dawar C."/>
            <person name="Aggarwal R.K."/>
        </authorList>
    </citation>
    <scope>NUCLEOTIDE SEQUENCE [LARGE SCALE GENOMIC DNA]</scope>
    <source>
        <strain evidence="3 4">KG-21</strain>
    </source>
</reference>
<dbReference type="Proteomes" id="UP000037712">
    <property type="component" value="Unassembled WGS sequence"/>
</dbReference>
<dbReference type="GO" id="GO:0019684">
    <property type="term" value="P:photosynthesis, light reaction"/>
    <property type="evidence" value="ECO:0007669"/>
    <property type="project" value="InterPro"/>
</dbReference>
<name>A0A0M8PQF8_RHORH</name>
<proteinExistence type="predicted"/>
<evidence type="ECO:0000313" key="3">
    <source>
        <dbReference type="EMBL" id="KOS57422.1"/>
    </source>
</evidence>
<comment type="caution">
    <text evidence="3">The sequence shown here is derived from an EMBL/GenBank/DDBJ whole genome shotgun (WGS) entry which is preliminary data.</text>
</comment>
<feature type="compositionally biased region" description="Low complexity" evidence="1">
    <location>
        <begin position="163"/>
        <end position="199"/>
    </location>
</feature>
<feature type="compositionally biased region" description="Basic and acidic residues" evidence="1">
    <location>
        <begin position="98"/>
        <end position="120"/>
    </location>
</feature>
<dbReference type="PATRIC" id="fig|1441923.3.peg.1070"/>
<feature type="region of interest" description="Disordered" evidence="1">
    <location>
        <begin position="70"/>
        <end position="237"/>
    </location>
</feature>
<dbReference type="InterPro" id="IPR014747">
    <property type="entry name" value="Bac_photo_RC_H_C"/>
</dbReference>
<gene>
    <name evidence="3" type="ORF">Z051_04820</name>
</gene>
<dbReference type="EMBL" id="AZYO01000006">
    <property type="protein sequence ID" value="KOS57422.1"/>
    <property type="molecule type" value="Genomic_DNA"/>
</dbReference>
<dbReference type="InterPro" id="IPR011033">
    <property type="entry name" value="PRC_barrel-like_sf"/>
</dbReference>
<protein>
    <recommendedName>
        <fullName evidence="2">PRC-barrel domain-containing protein</fullName>
    </recommendedName>
</protein>
<feature type="domain" description="PRC-barrel" evidence="2">
    <location>
        <begin position="19"/>
        <end position="74"/>
    </location>
</feature>
<evidence type="ECO:0000256" key="1">
    <source>
        <dbReference type="SAM" id="MobiDB-lite"/>
    </source>
</evidence>
<reference evidence="4" key="2">
    <citation type="submission" date="2015-01" db="EMBL/GenBank/DDBJ databases">
        <title>Draft genome sequence of potential hydrocarbon metabolising strain of Rhodococcus rhodochrous.</title>
        <authorList>
            <person name="Aggarwal R.K."/>
            <person name="Dawar C."/>
        </authorList>
    </citation>
    <scope>NUCLEOTIDE SEQUENCE [LARGE SCALE GENOMIC DNA]</scope>
    <source>
        <strain evidence="4">KG-21</strain>
    </source>
</reference>
<evidence type="ECO:0000313" key="4">
    <source>
        <dbReference type="Proteomes" id="UP000037712"/>
    </source>
</evidence>
<organism evidence="3 4">
    <name type="scientific">Rhodococcus rhodochrous KG-21</name>
    <dbReference type="NCBI Taxonomy" id="1441923"/>
    <lineage>
        <taxon>Bacteria</taxon>
        <taxon>Bacillati</taxon>
        <taxon>Actinomycetota</taxon>
        <taxon>Actinomycetes</taxon>
        <taxon>Mycobacteriales</taxon>
        <taxon>Nocardiaceae</taxon>
        <taxon>Rhodococcus</taxon>
    </lineage>
</organism>